<evidence type="ECO:0000313" key="2">
    <source>
        <dbReference type="EMBL" id="KAF0915626.1"/>
    </source>
</evidence>
<sequence length="174" mass="19400">MRPPDPGSEGRAKPGDGRRRDTGRQRDIKTGRRLRCHGDGRKKNGPAVLSPVGRRVAATKEERKGFLARDHTRMVRTDVVQSERGWHTRLHGKESAPRGKTARGSGNGSRRGSRRGEAVPALSSATRRGRSGRERAVVAPQQRGLADSSEERSPAMVHWIPKREEGRRPRRELL</sequence>
<keyword evidence="3" id="KW-1185">Reference proteome</keyword>
<proteinExistence type="predicted"/>
<feature type="compositionally biased region" description="Basic and acidic residues" evidence="1">
    <location>
        <begin position="161"/>
        <end position="174"/>
    </location>
</feature>
<protein>
    <submittedName>
        <fullName evidence="2">Uncharacterized protein</fullName>
    </submittedName>
</protein>
<feature type="compositionally biased region" description="Basic and acidic residues" evidence="1">
    <location>
        <begin position="58"/>
        <end position="76"/>
    </location>
</feature>
<evidence type="ECO:0000313" key="3">
    <source>
        <dbReference type="Proteomes" id="UP000479710"/>
    </source>
</evidence>
<organism evidence="2 3">
    <name type="scientific">Oryza meyeriana var. granulata</name>
    <dbReference type="NCBI Taxonomy" id="110450"/>
    <lineage>
        <taxon>Eukaryota</taxon>
        <taxon>Viridiplantae</taxon>
        <taxon>Streptophyta</taxon>
        <taxon>Embryophyta</taxon>
        <taxon>Tracheophyta</taxon>
        <taxon>Spermatophyta</taxon>
        <taxon>Magnoliopsida</taxon>
        <taxon>Liliopsida</taxon>
        <taxon>Poales</taxon>
        <taxon>Poaceae</taxon>
        <taxon>BOP clade</taxon>
        <taxon>Oryzoideae</taxon>
        <taxon>Oryzeae</taxon>
        <taxon>Oryzinae</taxon>
        <taxon>Oryza</taxon>
        <taxon>Oryza meyeriana</taxon>
    </lineage>
</organism>
<dbReference type="AlphaFoldDB" id="A0A6G1DT83"/>
<feature type="compositionally biased region" description="Basic and acidic residues" evidence="1">
    <location>
        <begin position="8"/>
        <end position="42"/>
    </location>
</feature>
<dbReference type="Proteomes" id="UP000479710">
    <property type="component" value="Unassembled WGS sequence"/>
</dbReference>
<reference evidence="2 3" key="1">
    <citation type="submission" date="2019-11" db="EMBL/GenBank/DDBJ databases">
        <title>Whole genome sequence of Oryza granulata.</title>
        <authorList>
            <person name="Li W."/>
        </authorList>
    </citation>
    <scope>NUCLEOTIDE SEQUENCE [LARGE SCALE GENOMIC DNA]</scope>
    <source>
        <strain evidence="3">cv. Menghai</strain>
        <tissue evidence="2">Leaf</tissue>
    </source>
</reference>
<accession>A0A6G1DT83</accession>
<evidence type="ECO:0000256" key="1">
    <source>
        <dbReference type="SAM" id="MobiDB-lite"/>
    </source>
</evidence>
<dbReference type="EMBL" id="SPHZ02000006">
    <property type="protein sequence ID" value="KAF0915626.1"/>
    <property type="molecule type" value="Genomic_DNA"/>
</dbReference>
<name>A0A6G1DT83_9ORYZ</name>
<comment type="caution">
    <text evidence="2">The sequence shown here is derived from an EMBL/GenBank/DDBJ whole genome shotgun (WGS) entry which is preliminary data.</text>
</comment>
<gene>
    <name evidence="2" type="ORF">E2562_037479</name>
</gene>
<feature type="region of interest" description="Disordered" evidence="1">
    <location>
        <begin position="1"/>
        <end position="174"/>
    </location>
</feature>